<name>A0ABD2PAB7_9CUCU</name>
<dbReference type="Proteomes" id="UP001516400">
    <property type="component" value="Unassembled WGS sequence"/>
</dbReference>
<evidence type="ECO:0000313" key="1">
    <source>
        <dbReference type="EMBL" id="KAL3287687.1"/>
    </source>
</evidence>
<comment type="caution">
    <text evidence="1">The sequence shown here is derived from an EMBL/GenBank/DDBJ whole genome shotgun (WGS) entry which is preliminary data.</text>
</comment>
<dbReference type="AlphaFoldDB" id="A0ABD2PAB7"/>
<proteinExistence type="predicted"/>
<sequence>MGVVRKQEELEIVTVYKYLRTVISNYGKIDLEIARRQEIVNIYYAIDKKILSKLEIDKTTKSQVYNTIALSSILYVSKVWVRLKMPEQKLNAIKTKFFRRITEKTKCNKIKNSNKPVKQKPIMRYFQYGQLNWFGHIKRMDS</sequence>
<dbReference type="EMBL" id="JABFTP020000185">
    <property type="protein sequence ID" value="KAL3287687.1"/>
    <property type="molecule type" value="Genomic_DNA"/>
</dbReference>
<organism evidence="1 2">
    <name type="scientific">Cryptolaemus montrouzieri</name>
    <dbReference type="NCBI Taxonomy" id="559131"/>
    <lineage>
        <taxon>Eukaryota</taxon>
        <taxon>Metazoa</taxon>
        <taxon>Ecdysozoa</taxon>
        <taxon>Arthropoda</taxon>
        <taxon>Hexapoda</taxon>
        <taxon>Insecta</taxon>
        <taxon>Pterygota</taxon>
        <taxon>Neoptera</taxon>
        <taxon>Endopterygota</taxon>
        <taxon>Coleoptera</taxon>
        <taxon>Polyphaga</taxon>
        <taxon>Cucujiformia</taxon>
        <taxon>Coccinelloidea</taxon>
        <taxon>Coccinellidae</taxon>
        <taxon>Scymninae</taxon>
        <taxon>Scymnini</taxon>
        <taxon>Cryptolaemus</taxon>
    </lineage>
</organism>
<accession>A0ABD2PAB7</accession>
<reference evidence="1 2" key="1">
    <citation type="journal article" date="2021" name="BMC Biol.">
        <title>Horizontally acquired antibacterial genes associated with adaptive radiation of ladybird beetles.</title>
        <authorList>
            <person name="Li H.S."/>
            <person name="Tang X.F."/>
            <person name="Huang Y.H."/>
            <person name="Xu Z.Y."/>
            <person name="Chen M.L."/>
            <person name="Du X.Y."/>
            <person name="Qiu B.Y."/>
            <person name="Chen P.T."/>
            <person name="Zhang W."/>
            <person name="Slipinski A."/>
            <person name="Escalona H.E."/>
            <person name="Waterhouse R.M."/>
            <person name="Zwick A."/>
            <person name="Pang H."/>
        </authorList>
    </citation>
    <scope>NUCLEOTIDE SEQUENCE [LARGE SCALE GENOMIC DNA]</scope>
    <source>
        <strain evidence="1">SYSU2018</strain>
    </source>
</reference>
<dbReference type="PANTHER" id="PTHR47027:SF20">
    <property type="entry name" value="REVERSE TRANSCRIPTASE-LIKE PROTEIN WITH RNA-DIRECTED DNA POLYMERASE DOMAIN"/>
    <property type="match status" value="1"/>
</dbReference>
<gene>
    <name evidence="1" type="ORF">HHI36_002154</name>
</gene>
<dbReference type="PANTHER" id="PTHR47027">
    <property type="entry name" value="REVERSE TRANSCRIPTASE DOMAIN-CONTAINING PROTEIN"/>
    <property type="match status" value="1"/>
</dbReference>
<feature type="non-terminal residue" evidence="1">
    <location>
        <position position="142"/>
    </location>
</feature>
<evidence type="ECO:0000313" key="2">
    <source>
        <dbReference type="Proteomes" id="UP001516400"/>
    </source>
</evidence>
<protein>
    <submittedName>
        <fullName evidence="1">Uncharacterized protein</fullName>
    </submittedName>
</protein>
<keyword evidence="2" id="KW-1185">Reference proteome</keyword>